<protein>
    <recommendedName>
        <fullName evidence="2">Isochorismatase domain-containing protein 1</fullName>
    </recommendedName>
</protein>
<feature type="domain" description="Isochorismatase-like" evidence="3">
    <location>
        <begin position="15"/>
        <end position="167"/>
    </location>
</feature>
<dbReference type="Pfam" id="PF00857">
    <property type="entry name" value="Isochorismatase"/>
    <property type="match status" value="1"/>
</dbReference>
<organism evidence="4 5">
    <name type="scientific">Dimorphilus gyrociliatus</name>
    <dbReference type="NCBI Taxonomy" id="2664684"/>
    <lineage>
        <taxon>Eukaryota</taxon>
        <taxon>Metazoa</taxon>
        <taxon>Spiralia</taxon>
        <taxon>Lophotrochozoa</taxon>
        <taxon>Annelida</taxon>
        <taxon>Polychaeta</taxon>
        <taxon>Polychaeta incertae sedis</taxon>
        <taxon>Dinophilidae</taxon>
        <taxon>Dimorphilus</taxon>
    </lineage>
</organism>
<evidence type="ECO:0000256" key="2">
    <source>
        <dbReference type="ARBA" id="ARBA00040688"/>
    </source>
</evidence>
<dbReference type="Gene3D" id="3.40.50.850">
    <property type="entry name" value="Isochorismatase-like"/>
    <property type="match status" value="1"/>
</dbReference>
<reference evidence="4 5" key="1">
    <citation type="submission" date="2020-08" db="EMBL/GenBank/DDBJ databases">
        <authorList>
            <person name="Hejnol A."/>
        </authorList>
    </citation>
    <scope>NUCLEOTIDE SEQUENCE [LARGE SCALE GENOMIC DNA]</scope>
</reference>
<keyword evidence="5" id="KW-1185">Reference proteome</keyword>
<dbReference type="InterPro" id="IPR036380">
    <property type="entry name" value="Isochorismatase-like_sf"/>
</dbReference>
<evidence type="ECO:0000256" key="1">
    <source>
        <dbReference type="ARBA" id="ARBA00006336"/>
    </source>
</evidence>
<dbReference type="FunFam" id="3.40.50.850:FF:000001">
    <property type="entry name" value="Isochorismatase domain-containing protein 1"/>
    <property type="match status" value="1"/>
</dbReference>
<dbReference type="AlphaFoldDB" id="A0A7I8VBN0"/>
<dbReference type="InterPro" id="IPR050993">
    <property type="entry name" value="Isochorismatase_domain"/>
</dbReference>
<evidence type="ECO:0000313" key="5">
    <source>
        <dbReference type="Proteomes" id="UP000549394"/>
    </source>
</evidence>
<proteinExistence type="inferred from homology"/>
<comment type="similarity">
    <text evidence="1">Belongs to the isochorismatase family.</text>
</comment>
<evidence type="ECO:0000313" key="4">
    <source>
        <dbReference type="EMBL" id="CAD5111939.1"/>
    </source>
</evidence>
<sequence>MPLANVLGNVKSGKSAFFLCDMQERFRPAIKHFADILEVSNRLVAGAKILKIPLVVTEQYPKGLGKTVDELKEATDIAVGVFQKTKFSMLTPEVEHKLPDLCDGALKHVIVFGVETHVCVQQTVIDLLQKNYEVYVVADATSSRSLVDRKYALERIRQAGAVVTTAESLLLQLVGDKEHPSFKEIQQLIRSSAPQSGL</sequence>
<dbReference type="CDD" id="cd01012">
    <property type="entry name" value="YcaC_related"/>
    <property type="match status" value="1"/>
</dbReference>
<gene>
    <name evidence="4" type="ORF">DGYR_LOCUS1162</name>
</gene>
<comment type="caution">
    <text evidence="4">The sequence shown here is derived from an EMBL/GenBank/DDBJ whole genome shotgun (WGS) entry which is preliminary data.</text>
</comment>
<dbReference type="OrthoDB" id="269496at2759"/>
<dbReference type="PANTHER" id="PTHR14119:SF17">
    <property type="entry name" value="ISOCHORISMATASE DOMAIN-CONTAINING PROTEIN 1"/>
    <property type="match status" value="1"/>
</dbReference>
<dbReference type="Proteomes" id="UP000549394">
    <property type="component" value="Unassembled WGS sequence"/>
</dbReference>
<name>A0A7I8VBN0_9ANNE</name>
<dbReference type="EMBL" id="CAJFCJ010000002">
    <property type="protein sequence ID" value="CAD5111939.1"/>
    <property type="molecule type" value="Genomic_DNA"/>
</dbReference>
<dbReference type="SUPFAM" id="SSF52499">
    <property type="entry name" value="Isochorismatase-like hydrolases"/>
    <property type="match status" value="1"/>
</dbReference>
<accession>A0A7I8VBN0</accession>
<evidence type="ECO:0000259" key="3">
    <source>
        <dbReference type="Pfam" id="PF00857"/>
    </source>
</evidence>
<dbReference type="PANTHER" id="PTHR14119">
    <property type="entry name" value="HYDROLASE"/>
    <property type="match status" value="1"/>
</dbReference>
<dbReference type="InterPro" id="IPR000868">
    <property type="entry name" value="Isochorismatase-like_dom"/>
</dbReference>